<reference evidence="2 3" key="1">
    <citation type="submission" date="2019-03" db="EMBL/GenBank/DDBJ databases">
        <title>Genomic Encyclopedia of Type Strains, Phase IV (KMG-IV): sequencing the most valuable type-strain genomes for metagenomic binning, comparative biology and taxonomic classification.</title>
        <authorList>
            <person name="Goeker M."/>
        </authorList>
    </citation>
    <scope>NUCLEOTIDE SEQUENCE [LARGE SCALE GENOMIC DNA]</scope>
    <source>
        <strain evidence="2 3">DSM 26377</strain>
    </source>
</reference>
<gene>
    <name evidence="2" type="ORF">DFR24_2823</name>
</gene>
<comment type="caution">
    <text evidence="2">The sequence shown here is derived from an EMBL/GenBank/DDBJ whole genome shotgun (WGS) entry which is preliminary data.</text>
</comment>
<feature type="region of interest" description="Disordered" evidence="1">
    <location>
        <begin position="46"/>
        <end position="171"/>
    </location>
</feature>
<organism evidence="2 3">
    <name type="scientific">Panacagrimonas perspica</name>
    <dbReference type="NCBI Taxonomy" id="381431"/>
    <lineage>
        <taxon>Bacteria</taxon>
        <taxon>Pseudomonadati</taxon>
        <taxon>Pseudomonadota</taxon>
        <taxon>Gammaproteobacteria</taxon>
        <taxon>Nevskiales</taxon>
        <taxon>Nevskiaceae</taxon>
        <taxon>Panacagrimonas</taxon>
    </lineage>
</organism>
<dbReference type="AlphaFoldDB" id="A0A4R7P5C6"/>
<name>A0A4R7P5C6_9GAMM</name>
<dbReference type="Proteomes" id="UP000295341">
    <property type="component" value="Unassembled WGS sequence"/>
</dbReference>
<dbReference type="RefSeq" id="WP_133881997.1">
    <property type="nucleotide sequence ID" value="NZ_SOBT01000009.1"/>
</dbReference>
<feature type="region of interest" description="Disordered" evidence="1">
    <location>
        <begin position="439"/>
        <end position="464"/>
    </location>
</feature>
<accession>A0A4R7P5C6</accession>
<sequence>MRTEFRAKTACNGARGLFVLLLGFGLCAPVGLRAEGAAAAEAIPISPESAPDVGSTRPETSPAPQDDARERTDPAEGGISADLQFDDAPATEPPPVPGADAAPATADSPPPADSLPASDEVPPVVDFTEPPREAPGPVPVPGAEAVPDDAPQVPGPPTRRQLCAKPDDRGGTVVDGMQVTMEETTCTAALWLDGLFGEPRNLDTARKTSGFLESSVNWSEFKDWDQRTRFRVRFKVPNLKNRVSAVFGRDNENDVVRDRAEGFAVRSALPQIAEDDSWLAGLGYSFPGTERFKTDFRIGAAGVAHPRVYVQQRARYIAYADDEDLFYLRGTGFWTSRQGFGVTAGVDYSHVLTKTLLLRVTDVGTVSEKTVGLDWFSGIILYHNLREERAMAYELLIRGQTDEPEPLYEYGGRVVYRHPFMPKRLYVEFLVGYSWPRDDPAEKREGSAQAGISLEIPFGQREDD</sequence>
<evidence type="ECO:0000313" key="2">
    <source>
        <dbReference type="EMBL" id="TDU28451.1"/>
    </source>
</evidence>
<feature type="compositionally biased region" description="Low complexity" evidence="1">
    <location>
        <begin position="141"/>
        <end position="151"/>
    </location>
</feature>
<evidence type="ECO:0000256" key="1">
    <source>
        <dbReference type="SAM" id="MobiDB-lite"/>
    </source>
</evidence>
<keyword evidence="3" id="KW-1185">Reference proteome</keyword>
<protein>
    <submittedName>
        <fullName evidence="2">Uncharacterized protein</fullName>
    </submittedName>
</protein>
<feature type="compositionally biased region" description="Low complexity" evidence="1">
    <location>
        <begin position="98"/>
        <end position="107"/>
    </location>
</feature>
<proteinExistence type="predicted"/>
<dbReference type="EMBL" id="SOBT01000009">
    <property type="protein sequence ID" value="TDU28451.1"/>
    <property type="molecule type" value="Genomic_DNA"/>
</dbReference>
<evidence type="ECO:0000313" key="3">
    <source>
        <dbReference type="Proteomes" id="UP000295341"/>
    </source>
</evidence>